<dbReference type="SUPFAM" id="SSF52540">
    <property type="entry name" value="P-loop containing nucleoside triphosphate hydrolases"/>
    <property type="match status" value="1"/>
</dbReference>
<evidence type="ECO:0000313" key="8">
    <source>
        <dbReference type="EMBL" id="GLY75693.1"/>
    </source>
</evidence>
<dbReference type="InterPro" id="IPR017871">
    <property type="entry name" value="ABC_transporter-like_CS"/>
</dbReference>
<dbReference type="InterPro" id="IPR011527">
    <property type="entry name" value="ABC1_TM_dom"/>
</dbReference>
<dbReference type="CDD" id="cd07346">
    <property type="entry name" value="ABC_6TM_exporters"/>
    <property type="match status" value="1"/>
</dbReference>
<feature type="transmembrane region" description="Helical" evidence="5">
    <location>
        <begin position="291"/>
        <end position="309"/>
    </location>
</feature>
<reference evidence="8" key="1">
    <citation type="submission" date="2023-03" db="EMBL/GenBank/DDBJ databases">
        <title>Actinoallomurus iriomotensis NBRC 103681.</title>
        <authorList>
            <person name="Ichikawa N."/>
            <person name="Sato H."/>
            <person name="Tonouchi N."/>
        </authorList>
    </citation>
    <scope>NUCLEOTIDE SEQUENCE</scope>
    <source>
        <strain evidence="8">NBRC 103681</strain>
    </source>
</reference>
<feature type="domain" description="ABC transporter" evidence="6">
    <location>
        <begin position="334"/>
        <end position="566"/>
    </location>
</feature>
<dbReference type="RefSeq" id="WP_285623016.1">
    <property type="nucleotide sequence ID" value="NZ_BSTJ01000004.1"/>
</dbReference>
<dbReference type="PROSITE" id="PS50893">
    <property type="entry name" value="ABC_TRANSPORTER_2"/>
    <property type="match status" value="1"/>
</dbReference>
<dbReference type="PROSITE" id="PS50929">
    <property type="entry name" value="ABC_TM1F"/>
    <property type="match status" value="1"/>
</dbReference>
<evidence type="ECO:0000313" key="9">
    <source>
        <dbReference type="Proteomes" id="UP001165135"/>
    </source>
</evidence>
<evidence type="ECO:0000256" key="1">
    <source>
        <dbReference type="ARBA" id="ARBA00004651"/>
    </source>
</evidence>
<accession>A0A9W6RH80</accession>
<evidence type="ECO:0000259" key="7">
    <source>
        <dbReference type="PROSITE" id="PS50929"/>
    </source>
</evidence>
<keyword evidence="8" id="KW-0067">ATP-binding</keyword>
<dbReference type="PANTHER" id="PTHR43394:SF1">
    <property type="entry name" value="ATP-BINDING CASSETTE SUB-FAMILY B MEMBER 10, MITOCHONDRIAL"/>
    <property type="match status" value="1"/>
</dbReference>
<dbReference type="PANTHER" id="PTHR43394">
    <property type="entry name" value="ATP-DEPENDENT PERMEASE MDL1, MITOCHONDRIAL"/>
    <property type="match status" value="1"/>
</dbReference>
<comment type="caution">
    <text evidence="8">The sequence shown here is derived from an EMBL/GenBank/DDBJ whole genome shotgun (WGS) entry which is preliminary data.</text>
</comment>
<evidence type="ECO:0000256" key="4">
    <source>
        <dbReference type="ARBA" id="ARBA00023136"/>
    </source>
</evidence>
<keyword evidence="2 5" id="KW-0812">Transmembrane</keyword>
<proteinExistence type="predicted"/>
<dbReference type="AlphaFoldDB" id="A0A9W6RH80"/>
<keyword evidence="3 5" id="KW-1133">Transmembrane helix</keyword>
<feature type="transmembrane region" description="Helical" evidence="5">
    <location>
        <begin position="162"/>
        <end position="183"/>
    </location>
</feature>
<dbReference type="Gene3D" id="1.20.1560.10">
    <property type="entry name" value="ABC transporter type 1, transmembrane domain"/>
    <property type="match status" value="1"/>
</dbReference>
<dbReference type="Pfam" id="PF00664">
    <property type="entry name" value="ABC_membrane"/>
    <property type="match status" value="1"/>
</dbReference>
<dbReference type="Gene3D" id="3.40.50.300">
    <property type="entry name" value="P-loop containing nucleotide triphosphate hydrolases"/>
    <property type="match status" value="1"/>
</dbReference>
<dbReference type="InterPro" id="IPR036640">
    <property type="entry name" value="ABC1_TM_sf"/>
</dbReference>
<keyword evidence="4 5" id="KW-0472">Membrane</keyword>
<sequence length="566" mass="58254">MRRLRHRRGSALPAGRSVLTRAIAGQRRPALLGSVLISGHQAGEALVPFLIGVVIDQAVGGGPGGLALWLGVLGAVYLTLSFSYRFGDRAAQRASQQAAHELRLALTRRVLDHRGGAEAGRLPGALVNIAAGDAARVGAVAAMVPSATAAVGGLALTAVLLLMISLPLGLLVLVGAPPLLWLSHRLGKPLEHRSETEQEHAARASGVAADLVSGLRVLKGLGAQRHALDRYRRTSRESLRATVRSARAEATYHGLTIALNGVFLAVIALAGGRLAAGGHITIGELVSTAGLAQYLLTPLTTLAWVNGVFAQGRASARRIATVLSSPPAVTPGPLPVPDPAAGKIALRGLSGTGLRRVDLDITPGEFVGVVATDPAAASALLAHLGRAADPEEGSVELDGVALTDLHPGELRAAILVAGHDARLFDGTVRDNLAADMGLDAALVAAGADEVVAALPAGLDTVLDERGRSLSGGQRQRLALARALAADPPVLVLHDPTTAVDTVTESRVAEGLRAFRRDRTTIVVTTSPALLAVTDRVVLLDEGAVTAQGTHTALVAEHSRYRAAVLS</sequence>
<dbReference type="Proteomes" id="UP001165135">
    <property type="component" value="Unassembled WGS sequence"/>
</dbReference>
<dbReference type="InterPro" id="IPR027417">
    <property type="entry name" value="P-loop_NTPase"/>
</dbReference>
<organism evidence="8 9">
    <name type="scientific">Actinoallomurus iriomotensis</name>
    <dbReference type="NCBI Taxonomy" id="478107"/>
    <lineage>
        <taxon>Bacteria</taxon>
        <taxon>Bacillati</taxon>
        <taxon>Actinomycetota</taxon>
        <taxon>Actinomycetes</taxon>
        <taxon>Streptosporangiales</taxon>
        <taxon>Thermomonosporaceae</taxon>
        <taxon>Actinoallomurus</taxon>
    </lineage>
</organism>
<feature type="domain" description="ABC transmembrane type-1" evidence="7">
    <location>
        <begin position="31"/>
        <end position="311"/>
    </location>
</feature>
<dbReference type="GO" id="GO:0015421">
    <property type="term" value="F:ABC-type oligopeptide transporter activity"/>
    <property type="evidence" value="ECO:0007669"/>
    <property type="project" value="TreeGrafter"/>
</dbReference>
<feature type="transmembrane region" description="Helical" evidence="5">
    <location>
        <begin position="67"/>
        <end position="87"/>
    </location>
</feature>
<keyword evidence="8" id="KW-0547">Nucleotide-binding</keyword>
<evidence type="ECO:0000256" key="5">
    <source>
        <dbReference type="SAM" id="Phobius"/>
    </source>
</evidence>
<feature type="transmembrane region" description="Helical" evidence="5">
    <location>
        <begin position="137"/>
        <end position="156"/>
    </location>
</feature>
<dbReference type="InterPro" id="IPR039421">
    <property type="entry name" value="Type_1_exporter"/>
</dbReference>
<dbReference type="PROSITE" id="PS00211">
    <property type="entry name" value="ABC_TRANSPORTER_1"/>
    <property type="match status" value="1"/>
</dbReference>
<dbReference type="GO" id="GO:0005886">
    <property type="term" value="C:plasma membrane"/>
    <property type="evidence" value="ECO:0007669"/>
    <property type="project" value="UniProtKB-SubCell"/>
</dbReference>
<comment type="subcellular location">
    <subcellularLocation>
        <location evidence="1">Cell membrane</location>
        <topology evidence="1">Multi-pass membrane protein</topology>
    </subcellularLocation>
</comment>
<name>A0A9W6RH80_9ACTN</name>
<dbReference type="Pfam" id="PF00005">
    <property type="entry name" value="ABC_tran"/>
    <property type="match status" value="1"/>
</dbReference>
<dbReference type="EMBL" id="BSTJ01000004">
    <property type="protein sequence ID" value="GLY75693.1"/>
    <property type="molecule type" value="Genomic_DNA"/>
</dbReference>
<feature type="transmembrane region" description="Helical" evidence="5">
    <location>
        <begin position="250"/>
        <end position="271"/>
    </location>
</feature>
<dbReference type="SUPFAM" id="SSF90123">
    <property type="entry name" value="ABC transporter transmembrane region"/>
    <property type="match status" value="1"/>
</dbReference>
<dbReference type="InterPro" id="IPR003439">
    <property type="entry name" value="ABC_transporter-like_ATP-bd"/>
</dbReference>
<protein>
    <submittedName>
        <fullName evidence="8">Multidrug ABC transporter ATP-binding protein</fullName>
    </submittedName>
</protein>
<feature type="transmembrane region" description="Helical" evidence="5">
    <location>
        <begin position="30"/>
        <end position="55"/>
    </location>
</feature>
<dbReference type="GO" id="GO:0005524">
    <property type="term" value="F:ATP binding"/>
    <property type="evidence" value="ECO:0007669"/>
    <property type="project" value="UniProtKB-KW"/>
</dbReference>
<evidence type="ECO:0000256" key="3">
    <source>
        <dbReference type="ARBA" id="ARBA00022989"/>
    </source>
</evidence>
<gene>
    <name evidence="8" type="ORF">Airi01_039600</name>
</gene>
<evidence type="ECO:0000256" key="2">
    <source>
        <dbReference type="ARBA" id="ARBA00022692"/>
    </source>
</evidence>
<evidence type="ECO:0000259" key="6">
    <source>
        <dbReference type="PROSITE" id="PS50893"/>
    </source>
</evidence>
<dbReference type="GO" id="GO:0016887">
    <property type="term" value="F:ATP hydrolysis activity"/>
    <property type="evidence" value="ECO:0007669"/>
    <property type="project" value="InterPro"/>
</dbReference>